<protein>
    <submittedName>
        <fullName evidence="2">Ornithine cyclodeaminase</fullName>
    </submittedName>
</protein>
<dbReference type="GeneID" id="90982649"/>
<name>A0A073J6B6_9BACT</name>
<dbReference type="PATRIC" id="fig|2754.20.peg.1258"/>
<dbReference type="GO" id="GO:0019752">
    <property type="term" value="P:carboxylic acid metabolic process"/>
    <property type="evidence" value="ECO:0007669"/>
    <property type="project" value="UniProtKB-ARBA"/>
</dbReference>
<dbReference type="STRING" id="2754.EH55_10380"/>
<dbReference type="PANTHER" id="PTHR13812:SF19">
    <property type="entry name" value="KETIMINE REDUCTASE MU-CRYSTALLIN"/>
    <property type="match status" value="1"/>
</dbReference>
<gene>
    <name evidence="2" type="ORF">EH55_10380</name>
</gene>
<organism evidence="2 3">
    <name type="scientific">Synergistes jonesii</name>
    <dbReference type="NCBI Taxonomy" id="2754"/>
    <lineage>
        <taxon>Bacteria</taxon>
        <taxon>Thermotogati</taxon>
        <taxon>Synergistota</taxon>
        <taxon>Synergistia</taxon>
        <taxon>Synergistales</taxon>
        <taxon>Synergistaceae</taxon>
        <taxon>Synergistes</taxon>
    </lineage>
</organism>
<dbReference type="GO" id="GO:0016491">
    <property type="term" value="F:oxidoreductase activity"/>
    <property type="evidence" value="ECO:0007669"/>
    <property type="project" value="UniProtKB-ARBA"/>
</dbReference>
<dbReference type="InterPro" id="IPR023401">
    <property type="entry name" value="ODC_N"/>
</dbReference>
<dbReference type="PIRSF" id="PIRSF001439">
    <property type="entry name" value="CryM"/>
    <property type="match status" value="1"/>
</dbReference>
<evidence type="ECO:0000313" key="2">
    <source>
        <dbReference type="EMBL" id="KEJ93262.1"/>
    </source>
</evidence>
<dbReference type="OrthoDB" id="9792005at2"/>
<dbReference type="GO" id="GO:0005737">
    <property type="term" value="C:cytoplasm"/>
    <property type="evidence" value="ECO:0007669"/>
    <property type="project" value="TreeGrafter"/>
</dbReference>
<proteinExistence type="inferred from homology"/>
<dbReference type="Gene3D" id="3.30.1780.10">
    <property type="entry name" value="ornithine cyclodeaminase, domain 1"/>
    <property type="match status" value="1"/>
</dbReference>
<comment type="caution">
    <text evidence="2">The sequence shown here is derived from an EMBL/GenBank/DDBJ whole genome shotgun (WGS) entry which is preliminary data.</text>
</comment>
<keyword evidence="3" id="KW-1185">Reference proteome</keyword>
<dbReference type="SUPFAM" id="SSF51735">
    <property type="entry name" value="NAD(P)-binding Rossmann-fold domains"/>
    <property type="match status" value="1"/>
</dbReference>
<dbReference type="Gene3D" id="3.40.50.720">
    <property type="entry name" value="NAD(P)-binding Rossmann-like Domain"/>
    <property type="match status" value="1"/>
</dbReference>
<dbReference type="eggNOG" id="COG2423">
    <property type="taxonomic scope" value="Bacteria"/>
</dbReference>
<dbReference type="InterPro" id="IPR003462">
    <property type="entry name" value="ODC_Mu_crystall"/>
</dbReference>
<dbReference type="PANTHER" id="PTHR13812">
    <property type="entry name" value="KETIMINE REDUCTASE MU-CRYSTALLIN"/>
    <property type="match status" value="1"/>
</dbReference>
<reference evidence="2 3" key="1">
    <citation type="submission" date="2014-04" db="EMBL/GenBank/DDBJ databases">
        <title>Draft Genome Sequence of Synergistes jonesii.</title>
        <authorList>
            <person name="Coil D.A."/>
            <person name="Eisen J.A."/>
            <person name="Holland-Moritz H.E."/>
        </authorList>
    </citation>
    <scope>NUCLEOTIDE SEQUENCE [LARGE SCALE GENOMIC DNA]</scope>
    <source>
        <strain evidence="2 3">78-1</strain>
    </source>
</reference>
<dbReference type="RefSeq" id="WP_037974319.1">
    <property type="nucleotide sequence ID" value="NZ_CALIAO010000060.1"/>
</dbReference>
<dbReference type="Pfam" id="PF02423">
    <property type="entry name" value="OCD_Mu_crystall"/>
    <property type="match status" value="1"/>
</dbReference>
<evidence type="ECO:0000313" key="3">
    <source>
        <dbReference type="Proteomes" id="UP000027665"/>
    </source>
</evidence>
<comment type="similarity">
    <text evidence="1">Belongs to the ornithine cyclodeaminase/mu-crystallin family.</text>
</comment>
<evidence type="ECO:0000256" key="1">
    <source>
        <dbReference type="ARBA" id="ARBA00008903"/>
    </source>
</evidence>
<dbReference type="InterPro" id="IPR036291">
    <property type="entry name" value="NAD(P)-bd_dom_sf"/>
</dbReference>
<dbReference type="FunFam" id="3.40.50.720:FF:000311">
    <property type="entry name" value="Ornithine cyclodeaminase"/>
    <property type="match status" value="1"/>
</dbReference>
<accession>A0A073J6B6</accession>
<sequence length="330" mass="34642">MLILTRKDILQVFSMRDAIEADKEAFVLHTQGKAAVPLRINLDNEAKSGQIMFMPAYVGGRLNAGGVKMVSCFLGNREKGLPVIPATMAVIDGTTGLVSAILDGTTLTQLRTAAIAGAAADLLANADAARGALFGTGGQAPAQLEALMTARRLKEVRVYDALEGRAKDFAAQMKPLADKFGTELVPAETPKEAVSGADVITTVTTAAEPVFDAADVKPGCHITGVGSYTPDKRELPLELLRRASRVFVDNREAVLAEAGDFIIPMKQGLFSKDEIAGELGELILGRVEGRVGHDDVTVMKTVGFATLDVVAAAEIVGKARGAGVGTEIDL</sequence>
<dbReference type="EMBL" id="JMKI01000005">
    <property type="protein sequence ID" value="KEJ93262.1"/>
    <property type="molecule type" value="Genomic_DNA"/>
</dbReference>
<dbReference type="Proteomes" id="UP000027665">
    <property type="component" value="Unassembled WGS sequence"/>
</dbReference>
<dbReference type="AlphaFoldDB" id="A0A073J6B6"/>